<dbReference type="EMBL" id="JADKGY010000032">
    <property type="protein sequence ID" value="MBK9984910.1"/>
    <property type="molecule type" value="Genomic_DNA"/>
</dbReference>
<dbReference type="Proteomes" id="UP000808337">
    <property type="component" value="Unassembled WGS sequence"/>
</dbReference>
<reference evidence="1 2" key="1">
    <citation type="submission" date="2020-10" db="EMBL/GenBank/DDBJ databases">
        <title>Connecting structure to function with the recovery of over 1000 high-quality activated sludge metagenome-assembled genomes encoding full-length rRNA genes using long-read sequencing.</title>
        <authorList>
            <person name="Singleton C.M."/>
            <person name="Petriglieri F."/>
            <person name="Kristensen J.M."/>
            <person name="Kirkegaard R.H."/>
            <person name="Michaelsen T.Y."/>
            <person name="Andersen M.H."/>
            <person name="Karst S.M."/>
            <person name="Dueholm M.S."/>
            <person name="Nielsen P.H."/>
            <person name="Albertsen M."/>
        </authorList>
    </citation>
    <scope>NUCLEOTIDE SEQUENCE [LARGE SCALE GENOMIC DNA]</scope>
    <source>
        <strain evidence="1">Ribe_18-Q3-R11-54_MAXAC.273</strain>
    </source>
</reference>
<dbReference type="Gene3D" id="2.60.40.10">
    <property type="entry name" value="Immunoglobulins"/>
    <property type="match status" value="1"/>
</dbReference>
<proteinExistence type="predicted"/>
<name>A0A9D7XR92_9BACT</name>
<dbReference type="Pfam" id="PF11551">
    <property type="entry name" value="Omp28"/>
    <property type="match status" value="1"/>
</dbReference>
<dbReference type="InterPro" id="IPR013783">
    <property type="entry name" value="Ig-like_fold"/>
</dbReference>
<accession>A0A9D7XR92</accession>
<dbReference type="AlphaFoldDB" id="A0A9D7XR92"/>
<sequence>MNTHKLIYGCLLSFVLCLFSCDEQKRIIEPFVPAGNRTILLEEFTGKACPNCPKGSRELENLLQQFPDNLVAVSIHAGFFAKPQVPPLGQYDFRTPEGDVLIDYLGPPLGYPAGDVNRTPVSGEMLLSSNAWASAITTQIQTAPSVELSIDHDYNSTTRELTVTVNGIGKEAVSGDIRLSIMITESGIVDAQIDVEAGGLVPDYVHNHVLRGMLTPATGASISNGLTLGQTFSETYTRTLDTNWDAQHMHIIAFVTDVQGNNFPVLQAAEIQLIP</sequence>
<dbReference type="InterPro" id="IPR021615">
    <property type="entry name" value="Omp28"/>
</dbReference>
<gene>
    <name evidence="1" type="ORF">IPP15_21530</name>
</gene>
<protein>
    <submittedName>
        <fullName evidence="1">Omp28-related outer membrane protein</fullName>
    </submittedName>
</protein>
<evidence type="ECO:0000313" key="2">
    <source>
        <dbReference type="Proteomes" id="UP000808337"/>
    </source>
</evidence>
<evidence type="ECO:0000313" key="1">
    <source>
        <dbReference type="EMBL" id="MBK9984910.1"/>
    </source>
</evidence>
<comment type="caution">
    <text evidence="1">The sequence shown here is derived from an EMBL/GenBank/DDBJ whole genome shotgun (WGS) entry which is preliminary data.</text>
</comment>
<organism evidence="1 2">
    <name type="scientific">Candidatus Opimibacter skivensis</name>
    <dbReference type="NCBI Taxonomy" id="2982028"/>
    <lineage>
        <taxon>Bacteria</taxon>
        <taxon>Pseudomonadati</taxon>
        <taxon>Bacteroidota</taxon>
        <taxon>Saprospiria</taxon>
        <taxon>Saprospirales</taxon>
        <taxon>Saprospiraceae</taxon>
        <taxon>Candidatus Opimibacter</taxon>
    </lineage>
</organism>